<dbReference type="EMBL" id="NOXS01000023">
    <property type="protein sequence ID" value="OYQ21348.1"/>
    <property type="molecule type" value="Genomic_DNA"/>
</dbReference>
<comment type="caution">
    <text evidence="1">The sequence shown here is derived from an EMBL/GenBank/DDBJ whole genome shotgun (WGS) entry which is preliminary data.</text>
</comment>
<dbReference type="RefSeq" id="WP_094407346.1">
    <property type="nucleotide sequence ID" value="NZ_BMJZ01000010.1"/>
</dbReference>
<proteinExistence type="predicted"/>
<dbReference type="Pfam" id="PF10109">
    <property type="entry name" value="Phage_TAC_7"/>
    <property type="match status" value="1"/>
</dbReference>
<evidence type="ECO:0000313" key="2">
    <source>
        <dbReference type="Proteomes" id="UP000216361"/>
    </source>
</evidence>
<sequence length="90" mass="10115">MDKLTYTLETPVQFTASRRVEELRFRSELKAGDLERLDRAEGRIGGTFQILAALSGEPVELIRALSAQDYLKIVEFLRPFCHPFLGTGAS</sequence>
<reference evidence="1 2" key="1">
    <citation type="submission" date="2017-07" db="EMBL/GenBank/DDBJ databases">
        <title>Elstera cyanobacteriorum sp. nov., a novel bacterium isolated from cyanobacterial aggregates in a eutrophic lake.</title>
        <authorList>
            <person name="Cai H."/>
        </authorList>
    </citation>
    <scope>NUCLEOTIDE SEQUENCE [LARGE SCALE GENOMIC DNA]</scope>
    <source>
        <strain evidence="1 2">TH019</strain>
    </source>
</reference>
<name>A0A255XWJ5_9PROT</name>
<dbReference type="AlphaFoldDB" id="A0A255XWJ5"/>
<evidence type="ECO:0008006" key="3">
    <source>
        <dbReference type="Google" id="ProtNLM"/>
    </source>
</evidence>
<gene>
    <name evidence="1" type="ORF">CHR90_02390</name>
</gene>
<dbReference type="Proteomes" id="UP000216361">
    <property type="component" value="Unassembled WGS sequence"/>
</dbReference>
<evidence type="ECO:0000313" key="1">
    <source>
        <dbReference type="EMBL" id="OYQ21348.1"/>
    </source>
</evidence>
<accession>A0A255XWJ5</accession>
<organism evidence="1 2">
    <name type="scientific">Elstera cyanobacteriorum</name>
    <dbReference type="NCBI Taxonomy" id="2022747"/>
    <lineage>
        <taxon>Bacteria</taxon>
        <taxon>Pseudomonadati</taxon>
        <taxon>Pseudomonadota</taxon>
        <taxon>Alphaproteobacteria</taxon>
        <taxon>Rhodospirillales</taxon>
        <taxon>Rhodospirillaceae</taxon>
        <taxon>Elstera</taxon>
    </lineage>
</organism>
<dbReference type="InterPro" id="IPR019289">
    <property type="entry name" value="Phage_tail_E/E"/>
</dbReference>
<protein>
    <recommendedName>
        <fullName evidence="3">Phage tail assembly protein</fullName>
    </recommendedName>
</protein>
<keyword evidence="2" id="KW-1185">Reference proteome</keyword>